<evidence type="ECO:0000256" key="12">
    <source>
        <dbReference type="ARBA" id="ARBA00044550"/>
    </source>
</evidence>
<dbReference type="InterPro" id="IPR011545">
    <property type="entry name" value="DEAD/DEAH_box_helicase_dom"/>
</dbReference>
<dbReference type="GO" id="GO:0016787">
    <property type="term" value="F:hydrolase activity"/>
    <property type="evidence" value="ECO:0007669"/>
    <property type="project" value="UniProtKB-KW"/>
</dbReference>
<dbReference type="Proteomes" id="UP000250123">
    <property type="component" value="Chromosome SHEWBE"/>
</dbReference>
<dbReference type="GO" id="GO:0005524">
    <property type="term" value="F:ATP binding"/>
    <property type="evidence" value="ECO:0007669"/>
    <property type="project" value="UniProtKB-KW"/>
</dbReference>
<dbReference type="InterPro" id="IPR004589">
    <property type="entry name" value="DNA_helicase_ATP-dep_RecQ"/>
</dbReference>
<keyword evidence="6" id="KW-0067">ATP-binding</keyword>
<name>A0A330M3U1_9GAMM</name>
<organism evidence="15 16">
    <name type="scientific">Shewanella benthica</name>
    <dbReference type="NCBI Taxonomy" id="43661"/>
    <lineage>
        <taxon>Bacteria</taxon>
        <taxon>Pseudomonadati</taxon>
        <taxon>Pseudomonadota</taxon>
        <taxon>Gammaproteobacteria</taxon>
        <taxon>Alteromonadales</taxon>
        <taxon>Shewanellaceae</taxon>
        <taxon>Shewanella</taxon>
    </lineage>
</organism>
<dbReference type="Pfam" id="PF00271">
    <property type="entry name" value="Helicase_C"/>
    <property type="match status" value="1"/>
</dbReference>
<dbReference type="PROSITE" id="PS51192">
    <property type="entry name" value="HELICASE_ATP_BIND_1"/>
    <property type="match status" value="1"/>
</dbReference>
<evidence type="ECO:0000256" key="8">
    <source>
        <dbReference type="ARBA" id="ARBA00023235"/>
    </source>
</evidence>
<evidence type="ECO:0000256" key="5">
    <source>
        <dbReference type="ARBA" id="ARBA00022806"/>
    </source>
</evidence>
<dbReference type="NCBIfam" id="TIGR00614">
    <property type="entry name" value="recQ_fam"/>
    <property type="match status" value="1"/>
</dbReference>
<dbReference type="Pfam" id="PF16124">
    <property type="entry name" value="RecQ_Zn_bind"/>
    <property type="match status" value="1"/>
</dbReference>
<proteinExistence type="inferred from homology"/>
<evidence type="ECO:0000256" key="7">
    <source>
        <dbReference type="ARBA" id="ARBA00023125"/>
    </source>
</evidence>
<dbReference type="GO" id="GO:0043138">
    <property type="term" value="F:3'-5' DNA helicase activity"/>
    <property type="evidence" value="ECO:0007669"/>
    <property type="project" value="UniProtKB-EC"/>
</dbReference>
<sequence length="654" mass="73277">MSSNAITSQSHHLLQSYFGFEAFRPGQLDVIENILGGQSAVAIFPTGSGKSICYQLPAIALPHLTLVVSPLLALMQDQLSFLKQKGISAASIDSTQSREQANEIMRGIRSGQIKILMISVERLNNERFRQFISEIPLSLLVVDEAHCISEWGHNFRPDYLKLPRYRQELNIPQTLLLTATATPKVIEDMEDKFGIAKENVSLTGFYRANLHLAVQGVKTLDKLDTLCHWLQPRQGLSGIIYVTLQKTAEQVAEHLSSRNIPAIAYHAGMNSDVRSKIQDDFMSGRQQLIVATIAFGMGIDKSDIRYVVHYDLPKSVENYAQEIGRAGRDGGDSDCLVLANGDNLITLENFVYGDTPESSAIAIVLDEILKAAHSQSGNKGREWEVVLNSLSGQSNIRPLSLKTLLVYLELFNVIKPTYSYFAEYKYKLLKGEEEILAGFNGERRDFVQAIFNSSDKAKIWFSINFDRLHQDYASDRQRVLKAINYLDEKGMIELQSKQMTQVYDILDPNFSAQSLQSSLFERFSQKERSEIERINHLVAFFTSDSCLSQQLAHYFADRNMTAACGTCSVCLGQLAVLPPQPYLRPLGELDFNALTQAGINKLDKACSPVLLSRFLCGLTTPIFTRLKMRACQGHASLEKYPFGEVKLWVESNLS</sequence>
<dbReference type="PROSITE" id="PS00690">
    <property type="entry name" value="DEAH_ATP_HELICASE"/>
    <property type="match status" value="1"/>
</dbReference>
<evidence type="ECO:0000256" key="3">
    <source>
        <dbReference type="ARBA" id="ARBA00022741"/>
    </source>
</evidence>
<dbReference type="EC" id="5.6.2.4" evidence="10"/>
<evidence type="ECO:0000256" key="2">
    <source>
        <dbReference type="ARBA" id="ARBA00022723"/>
    </source>
</evidence>
<keyword evidence="3" id="KW-0547">Nucleotide-binding</keyword>
<comment type="similarity">
    <text evidence="1">Belongs to the helicase family. RecQ subfamily.</text>
</comment>
<dbReference type="GO" id="GO:0030894">
    <property type="term" value="C:replisome"/>
    <property type="evidence" value="ECO:0007669"/>
    <property type="project" value="TreeGrafter"/>
</dbReference>
<keyword evidence="2" id="KW-0479">Metal-binding</keyword>
<protein>
    <recommendedName>
        <fullName evidence="11">ATP-dependent DNA helicase RecQ</fullName>
        <ecNumber evidence="10">5.6.2.4</ecNumber>
    </recommendedName>
    <alternativeName>
        <fullName evidence="12">DNA 3'-5' helicase RecQ</fullName>
    </alternativeName>
</protein>
<evidence type="ECO:0000256" key="9">
    <source>
        <dbReference type="ARBA" id="ARBA00034617"/>
    </source>
</evidence>
<dbReference type="AlphaFoldDB" id="A0A330M3U1"/>
<keyword evidence="5 15" id="KW-0347">Helicase</keyword>
<evidence type="ECO:0000256" key="4">
    <source>
        <dbReference type="ARBA" id="ARBA00022801"/>
    </source>
</evidence>
<dbReference type="EMBL" id="LS483452">
    <property type="protein sequence ID" value="SQH76768.1"/>
    <property type="molecule type" value="Genomic_DNA"/>
</dbReference>
<dbReference type="PANTHER" id="PTHR13710:SF105">
    <property type="entry name" value="ATP-DEPENDENT DNA HELICASE Q1"/>
    <property type="match status" value="1"/>
</dbReference>
<reference evidence="16" key="1">
    <citation type="submission" date="2018-06" db="EMBL/GenBank/DDBJ databases">
        <authorList>
            <person name="Cea G.-C."/>
            <person name="William W."/>
        </authorList>
    </citation>
    <scope>NUCLEOTIDE SEQUENCE [LARGE SCALE GENOMIC DNA]</scope>
    <source>
        <strain evidence="16">DB21MT-2</strain>
    </source>
</reference>
<dbReference type="InterPro" id="IPR036388">
    <property type="entry name" value="WH-like_DNA-bd_sf"/>
</dbReference>
<evidence type="ECO:0000256" key="11">
    <source>
        <dbReference type="ARBA" id="ARBA00044535"/>
    </source>
</evidence>
<keyword evidence="8" id="KW-0413">Isomerase</keyword>
<evidence type="ECO:0000313" key="15">
    <source>
        <dbReference type="EMBL" id="SQH76768.1"/>
    </source>
</evidence>
<dbReference type="GO" id="GO:0006310">
    <property type="term" value="P:DNA recombination"/>
    <property type="evidence" value="ECO:0007669"/>
    <property type="project" value="InterPro"/>
</dbReference>
<feature type="domain" description="Helicase C-terminal" evidence="14">
    <location>
        <begin position="222"/>
        <end position="369"/>
    </location>
</feature>
<dbReference type="GO" id="GO:0043590">
    <property type="term" value="C:bacterial nucleoid"/>
    <property type="evidence" value="ECO:0007669"/>
    <property type="project" value="TreeGrafter"/>
</dbReference>
<evidence type="ECO:0000256" key="6">
    <source>
        <dbReference type="ARBA" id="ARBA00022840"/>
    </source>
</evidence>
<dbReference type="SUPFAM" id="SSF52540">
    <property type="entry name" value="P-loop containing nucleoside triphosphate hydrolases"/>
    <property type="match status" value="1"/>
</dbReference>
<evidence type="ECO:0000259" key="13">
    <source>
        <dbReference type="PROSITE" id="PS51192"/>
    </source>
</evidence>
<dbReference type="CDD" id="cd18794">
    <property type="entry name" value="SF2_C_RecQ"/>
    <property type="match status" value="1"/>
</dbReference>
<dbReference type="Gene3D" id="1.10.10.10">
    <property type="entry name" value="Winged helix-like DNA-binding domain superfamily/Winged helix DNA-binding domain"/>
    <property type="match status" value="1"/>
</dbReference>
<comment type="catalytic activity">
    <reaction evidence="9">
        <text>Couples ATP hydrolysis with the unwinding of duplex DNA by translocating in the 3'-5' direction.</text>
        <dbReference type="EC" id="5.6.2.4"/>
    </reaction>
</comment>
<dbReference type="Pfam" id="PF00270">
    <property type="entry name" value="DEAD"/>
    <property type="match status" value="1"/>
</dbReference>
<keyword evidence="4" id="KW-0378">Hydrolase</keyword>
<dbReference type="GO" id="GO:0005737">
    <property type="term" value="C:cytoplasm"/>
    <property type="evidence" value="ECO:0007669"/>
    <property type="project" value="TreeGrafter"/>
</dbReference>
<dbReference type="InterPro" id="IPR002464">
    <property type="entry name" value="DNA/RNA_helicase_DEAH_CS"/>
</dbReference>
<dbReference type="GO" id="GO:0006281">
    <property type="term" value="P:DNA repair"/>
    <property type="evidence" value="ECO:0007669"/>
    <property type="project" value="TreeGrafter"/>
</dbReference>
<dbReference type="SMART" id="SM00490">
    <property type="entry name" value="HELICc"/>
    <property type="match status" value="1"/>
</dbReference>
<dbReference type="GO" id="GO:0009378">
    <property type="term" value="F:four-way junction helicase activity"/>
    <property type="evidence" value="ECO:0007669"/>
    <property type="project" value="TreeGrafter"/>
</dbReference>
<evidence type="ECO:0000259" key="14">
    <source>
        <dbReference type="PROSITE" id="PS51194"/>
    </source>
</evidence>
<dbReference type="InterPro" id="IPR027417">
    <property type="entry name" value="P-loop_NTPase"/>
</dbReference>
<dbReference type="InterPro" id="IPR001650">
    <property type="entry name" value="Helicase_C-like"/>
</dbReference>
<dbReference type="InterPro" id="IPR032284">
    <property type="entry name" value="RecQ_Zn-bd"/>
</dbReference>
<evidence type="ECO:0000256" key="1">
    <source>
        <dbReference type="ARBA" id="ARBA00005446"/>
    </source>
</evidence>
<dbReference type="CDD" id="cd18018">
    <property type="entry name" value="DEXHc_RecQ4-like"/>
    <property type="match status" value="1"/>
</dbReference>
<dbReference type="OrthoDB" id="9760034at2"/>
<keyword evidence="7" id="KW-0238">DNA-binding</keyword>
<evidence type="ECO:0000256" key="10">
    <source>
        <dbReference type="ARBA" id="ARBA00034808"/>
    </source>
</evidence>
<dbReference type="PROSITE" id="PS51194">
    <property type="entry name" value="HELICASE_CTER"/>
    <property type="match status" value="1"/>
</dbReference>
<accession>A0A330M3U1</accession>
<dbReference type="PANTHER" id="PTHR13710">
    <property type="entry name" value="DNA HELICASE RECQ FAMILY MEMBER"/>
    <property type="match status" value="1"/>
</dbReference>
<dbReference type="InterPro" id="IPR014001">
    <property type="entry name" value="Helicase_ATP-bd"/>
</dbReference>
<dbReference type="KEGG" id="sbk:SHEWBE_2805"/>
<gene>
    <name evidence="15" type="ORF">SHEWBE_2805</name>
</gene>
<feature type="domain" description="Helicase ATP-binding" evidence="13">
    <location>
        <begin position="31"/>
        <end position="199"/>
    </location>
</feature>
<dbReference type="SMART" id="SM00487">
    <property type="entry name" value="DEXDc"/>
    <property type="match status" value="1"/>
</dbReference>
<dbReference type="GO" id="GO:0003677">
    <property type="term" value="F:DNA binding"/>
    <property type="evidence" value="ECO:0007669"/>
    <property type="project" value="UniProtKB-KW"/>
</dbReference>
<dbReference type="Gene3D" id="3.40.50.300">
    <property type="entry name" value="P-loop containing nucleotide triphosphate hydrolases"/>
    <property type="match status" value="2"/>
</dbReference>
<dbReference type="RefSeq" id="WP_112352861.1">
    <property type="nucleotide sequence ID" value="NZ_LS483452.1"/>
</dbReference>
<evidence type="ECO:0000313" key="16">
    <source>
        <dbReference type="Proteomes" id="UP000250123"/>
    </source>
</evidence>
<dbReference type="GO" id="GO:0046872">
    <property type="term" value="F:metal ion binding"/>
    <property type="evidence" value="ECO:0007669"/>
    <property type="project" value="UniProtKB-KW"/>
</dbReference>